<proteinExistence type="predicted"/>
<dbReference type="EMBL" id="JQ844269">
    <property type="protein sequence ID" value="AGS54010.1"/>
    <property type="molecule type" value="Genomic_DNA"/>
</dbReference>
<sequence length="162" mass="18923">MKFGANVRVRPIFYRDDFTLADIIASLPRFVTTSAYSQEAVLRINTKDQSLLKDRYQEIFILDWEERMDELQTHYGIHSWEAIAYNGQTEKRNISRFAEAGKGGLKILFKNSEDSEIAYIWMRGSATEPVFRIMADVQGSNKDAERDLLDWQRKMIMEADKE</sequence>
<dbReference type="AlphaFoldDB" id="A0A806KL99"/>
<evidence type="ECO:0000313" key="1">
    <source>
        <dbReference type="EMBL" id="AGS54010.1"/>
    </source>
</evidence>
<name>A0A806KL99_9BACT</name>
<protein>
    <submittedName>
        <fullName evidence="1">Phosphohexose mutase family protein</fullName>
    </submittedName>
</protein>
<reference evidence="1" key="1">
    <citation type="submission" date="2012-03" db="EMBL/GenBank/DDBJ databases">
        <title>Functional metagenomics reveals considerable lignocellulase gene clusters in the gut microbiome of a wood-feeding higher termite.</title>
        <authorList>
            <person name="Liu N."/>
        </authorList>
    </citation>
    <scope>NUCLEOTIDE SEQUENCE</scope>
</reference>
<organism evidence="1">
    <name type="scientific">uncultured bacterium contig00160</name>
    <dbReference type="NCBI Taxonomy" id="1181593"/>
    <lineage>
        <taxon>Bacteria</taxon>
        <taxon>environmental samples</taxon>
    </lineage>
</organism>
<accession>A0A806KL99</accession>